<feature type="region of interest" description="Disordered" evidence="1">
    <location>
        <begin position="254"/>
        <end position="276"/>
    </location>
</feature>
<evidence type="ECO:0000313" key="4">
    <source>
        <dbReference type="EMBL" id="KAH7120822.1"/>
    </source>
</evidence>
<evidence type="ECO:0000256" key="3">
    <source>
        <dbReference type="SAM" id="SignalP"/>
    </source>
</evidence>
<sequence length="351" mass="37522">MFTSSLLAFVATASTVAAIAAPQPKITPAPIRPRQQLSSVGSASSTSRFTTTFGWYSGGENEQGTVWAPITWTTEGNTLVTSGSHIKRCTYSSSYTFLSALSSYSYTTFGTTSPCYLFTTCSEGWLVAASTSFYCVRSQSLCKTDLLFSSFGATDPYTWMYCDTTSSNGSTITSHYQTKPVARPVTVPATTTSSNSGITTTSSSLQTETSRAAGGGGKSNTGAIAGGVVGGVAVLAIAAVGVLFLLRRSRKKKQSSEAAAQAQPFVPPAGYTSDKPQQQFPEQYAHQYPQQYPPQTSPQQYNPHHSMVYSDHGSEVRPPNSPTPMYTEANYYRTELPANTPAPQTVPEHKP</sequence>
<dbReference type="OrthoDB" id="3681952at2759"/>
<reference evidence="4" key="1">
    <citation type="journal article" date="2021" name="Nat. Commun.">
        <title>Genetic determinants of endophytism in the Arabidopsis root mycobiome.</title>
        <authorList>
            <person name="Mesny F."/>
            <person name="Miyauchi S."/>
            <person name="Thiergart T."/>
            <person name="Pickel B."/>
            <person name="Atanasova L."/>
            <person name="Karlsson M."/>
            <person name="Huettel B."/>
            <person name="Barry K.W."/>
            <person name="Haridas S."/>
            <person name="Chen C."/>
            <person name="Bauer D."/>
            <person name="Andreopoulos W."/>
            <person name="Pangilinan J."/>
            <person name="LaButti K."/>
            <person name="Riley R."/>
            <person name="Lipzen A."/>
            <person name="Clum A."/>
            <person name="Drula E."/>
            <person name="Henrissat B."/>
            <person name="Kohler A."/>
            <person name="Grigoriev I.V."/>
            <person name="Martin F.M."/>
            <person name="Hacquard S."/>
        </authorList>
    </citation>
    <scope>NUCLEOTIDE SEQUENCE</scope>
    <source>
        <strain evidence="4">MPI-CAGE-CH-0243</strain>
    </source>
</reference>
<feature type="signal peptide" evidence="3">
    <location>
        <begin position="1"/>
        <end position="18"/>
    </location>
</feature>
<gene>
    <name evidence="4" type="ORF">B0J11DRAFT_49902</name>
</gene>
<dbReference type="AlphaFoldDB" id="A0A9P9DKU5"/>
<feature type="transmembrane region" description="Helical" evidence="2">
    <location>
        <begin position="223"/>
        <end position="246"/>
    </location>
</feature>
<organism evidence="4 5">
    <name type="scientific">Dendryphion nanum</name>
    <dbReference type="NCBI Taxonomy" id="256645"/>
    <lineage>
        <taxon>Eukaryota</taxon>
        <taxon>Fungi</taxon>
        <taxon>Dikarya</taxon>
        <taxon>Ascomycota</taxon>
        <taxon>Pezizomycotina</taxon>
        <taxon>Dothideomycetes</taxon>
        <taxon>Pleosporomycetidae</taxon>
        <taxon>Pleosporales</taxon>
        <taxon>Torulaceae</taxon>
        <taxon>Dendryphion</taxon>
    </lineage>
</organism>
<feature type="region of interest" description="Disordered" evidence="1">
    <location>
        <begin position="27"/>
        <end position="47"/>
    </location>
</feature>
<dbReference type="EMBL" id="JAGMWT010000010">
    <property type="protein sequence ID" value="KAH7120822.1"/>
    <property type="molecule type" value="Genomic_DNA"/>
</dbReference>
<keyword evidence="2" id="KW-0812">Transmembrane</keyword>
<feature type="compositionally biased region" description="Low complexity" evidence="1">
    <location>
        <begin position="183"/>
        <end position="210"/>
    </location>
</feature>
<keyword evidence="3" id="KW-0732">Signal</keyword>
<keyword evidence="2" id="KW-1133">Transmembrane helix</keyword>
<evidence type="ECO:0000256" key="2">
    <source>
        <dbReference type="SAM" id="Phobius"/>
    </source>
</evidence>
<feature type="region of interest" description="Disordered" evidence="1">
    <location>
        <begin position="289"/>
        <end position="351"/>
    </location>
</feature>
<keyword evidence="2" id="KW-0472">Membrane</keyword>
<protein>
    <recommendedName>
        <fullName evidence="6">Transmembrane protein</fullName>
    </recommendedName>
</protein>
<evidence type="ECO:0008006" key="6">
    <source>
        <dbReference type="Google" id="ProtNLM"/>
    </source>
</evidence>
<evidence type="ECO:0000256" key="1">
    <source>
        <dbReference type="SAM" id="MobiDB-lite"/>
    </source>
</evidence>
<accession>A0A9P9DKU5</accession>
<name>A0A9P9DKU5_9PLEO</name>
<dbReference type="Proteomes" id="UP000700596">
    <property type="component" value="Unassembled WGS sequence"/>
</dbReference>
<evidence type="ECO:0000313" key="5">
    <source>
        <dbReference type="Proteomes" id="UP000700596"/>
    </source>
</evidence>
<feature type="chain" id="PRO_5040154273" description="Transmembrane protein" evidence="3">
    <location>
        <begin position="19"/>
        <end position="351"/>
    </location>
</feature>
<keyword evidence="5" id="KW-1185">Reference proteome</keyword>
<feature type="region of interest" description="Disordered" evidence="1">
    <location>
        <begin position="183"/>
        <end position="219"/>
    </location>
</feature>
<proteinExistence type="predicted"/>
<comment type="caution">
    <text evidence="4">The sequence shown here is derived from an EMBL/GenBank/DDBJ whole genome shotgun (WGS) entry which is preliminary data.</text>
</comment>